<keyword evidence="1 4" id="KW-0808">Transferase</keyword>
<feature type="domain" description="Spore protein YkvP/CgeB glycosyl transferase-like" evidence="3">
    <location>
        <begin position="267"/>
        <end position="386"/>
    </location>
</feature>
<name>A0AAF0I851_9BACT</name>
<dbReference type="InterPro" id="IPR028098">
    <property type="entry name" value="Glyco_trans_4-like_N"/>
</dbReference>
<feature type="domain" description="Glycosyltransferase subfamily 4-like N-terminal" evidence="2">
    <location>
        <begin position="21"/>
        <end position="201"/>
    </location>
</feature>
<dbReference type="EC" id="2.4.-.-" evidence="4"/>
<keyword evidence="5" id="KW-1185">Reference proteome</keyword>
<dbReference type="SUPFAM" id="SSF53756">
    <property type="entry name" value="UDP-Glycosyltransferase/glycogen phosphorylase"/>
    <property type="match status" value="1"/>
</dbReference>
<dbReference type="AlphaFoldDB" id="A0AAF0I851"/>
<dbReference type="Proteomes" id="UP001218638">
    <property type="component" value="Chromosome"/>
</dbReference>
<dbReference type="PANTHER" id="PTHR46401">
    <property type="entry name" value="GLYCOSYLTRANSFERASE WBBK-RELATED"/>
    <property type="match status" value="1"/>
</dbReference>
<dbReference type="InterPro" id="IPR055259">
    <property type="entry name" value="YkvP/CgeB_Glyco_trans-like"/>
</dbReference>
<dbReference type="Pfam" id="PF13524">
    <property type="entry name" value="Glyco_trans_1_2"/>
    <property type="match status" value="1"/>
</dbReference>
<accession>A0AAF0I851</accession>
<gene>
    <name evidence="4" type="ORF">PXH66_10795</name>
</gene>
<evidence type="ECO:0000256" key="1">
    <source>
        <dbReference type="ARBA" id="ARBA00022679"/>
    </source>
</evidence>
<protein>
    <submittedName>
        <fullName evidence="4">Glycosyltransferase</fullName>
        <ecNumber evidence="4">2.4.-.-</ecNumber>
    </submittedName>
</protein>
<evidence type="ECO:0000259" key="3">
    <source>
        <dbReference type="Pfam" id="PF13524"/>
    </source>
</evidence>
<evidence type="ECO:0000259" key="2">
    <source>
        <dbReference type="Pfam" id="PF13439"/>
    </source>
</evidence>
<organism evidence="4 5">
    <name type="scientific">Synoicihabitans lomoniglobus</name>
    <dbReference type="NCBI Taxonomy" id="2909285"/>
    <lineage>
        <taxon>Bacteria</taxon>
        <taxon>Pseudomonadati</taxon>
        <taxon>Verrucomicrobiota</taxon>
        <taxon>Opitutia</taxon>
        <taxon>Opitutales</taxon>
        <taxon>Opitutaceae</taxon>
        <taxon>Synoicihabitans</taxon>
    </lineage>
</organism>
<reference evidence="4" key="1">
    <citation type="submission" date="2023-03" db="EMBL/GenBank/DDBJ databases">
        <title>Lomoglobus Profundus gen. nov., sp. nov., a novel member of the phylum Verrucomicrobia, isolated from deep-marine sediment of South China Sea.</title>
        <authorList>
            <person name="Ahmad T."/>
            <person name="Ishaq S.E."/>
            <person name="Wang F."/>
        </authorList>
    </citation>
    <scope>NUCLEOTIDE SEQUENCE</scope>
    <source>
        <strain evidence="4">LMO-M01</strain>
    </source>
</reference>
<dbReference type="Gene3D" id="3.40.50.2000">
    <property type="entry name" value="Glycogen Phosphorylase B"/>
    <property type="match status" value="2"/>
</dbReference>
<evidence type="ECO:0000313" key="5">
    <source>
        <dbReference type="Proteomes" id="UP001218638"/>
    </source>
</evidence>
<dbReference type="RefSeq" id="WP_330928088.1">
    <property type="nucleotide sequence ID" value="NZ_CP119075.1"/>
</dbReference>
<evidence type="ECO:0000313" key="4">
    <source>
        <dbReference type="EMBL" id="WED67336.1"/>
    </source>
</evidence>
<dbReference type="GO" id="GO:0009103">
    <property type="term" value="P:lipopolysaccharide biosynthetic process"/>
    <property type="evidence" value="ECO:0007669"/>
    <property type="project" value="TreeGrafter"/>
</dbReference>
<sequence>MSKRISILTSGPLCRNPRVLKEARSLSSAGYTVTVLAIAHDPHFEARDAAILEKARFHKIVLDRMGSNIPVRIVYFFERLLTWILLRGAIAHPARLGPYHALLRLARRHTGDLIIAHTELPLIVAAQLNREGRRVAADLEDWHSQDLLSDARLFRPLQLLTQTERTLLTTASYVTTTSQAMAEALAAHYGTPPPKVVYNAFPLSGTPAPLPRQQSPSFVWLSQTIGPGRGLEQFLAAWNLTTQNSQVCLVGQVDESFRESLLSLLDASHRLRLHFQPTLPPSELPLLFTTHDFGLALEPDTPANKNLTVSNKIFHYLDAGLAIVATPTAGQREVFDQVPCAALLDDLSDPKRLATQLDAVLQDHKLLRQMGTASRQAAETMFNWNQSETVLLAAVATALNA</sequence>
<dbReference type="PANTHER" id="PTHR46401:SF2">
    <property type="entry name" value="GLYCOSYLTRANSFERASE WBBK-RELATED"/>
    <property type="match status" value="1"/>
</dbReference>
<dbReference type="EMBL" id="CP119075">
    <property type="protein sequence ID" value="WED67336.1"/>
    <property type="molecule type" value="Genomic_DNA"/>
</dbReference>
<dbReference type="GO" id="GO:0016757">
    <property type="term" value="F:glycosyltransferase activity"/>
    <property type="evidence" value="ECO:0007669"/>
    <property type="project" value="UniProtKB-KW"/>
</dbReference>
<dbReference type="KEGG" id="slom:PXH66_10795"/>
<keyword evidence="4" id="KW-0328">Glycosyltransferase</keyword>
<proteinExistence type="predicted"/>
<dbReference type="Pfam" id="PF13439">
    <property type="entry name" value="Glyco_transf_4"/>
    <property type="match status" value="1"/>
</dbReference>